<evidence type="ECO:0000256" key="6">
    <source>
        <dbReference type="ARBA" id="ARBA00022801"/>
    </source>
</evidence>
<evidence type="ECO:0000256" key="8">
    <source>
        <dbReference type="ARBA" id="ARBA00022840"/>
    </source>
</evidence>
<dbReference type="AlphaFoldDB" id="C5BQV4"/>
<evidence type="ECO:0000256" key="17">
    <source>
        <dbReference type="SAM" id="MobiDB-lite"/>
    </source>
</evidence>
<evidence type="ECO:0000256" key="15">
    <source>
        <dbReference type="ARBA" id="ARBA00044969"/>
    </source>
</evidence>
<dbReference type="InterPro" id="IPR010614">
    <property type="entry name" value="RAD3-like_helicase_DEAD"/>
</dbReference>
<proteinExistence type="inferred from homology"/>
<keyword evidence="10" id="KW-0411">Iron-sulfur</keyword>
<dbReference type="SUPFAM" id="SSF52540">
    <property type="entry name" value="P-loop containing nucleoside triphosphate hydrolases"/>
    <property type="match status" value="1"/>
</dbReference>
<dbReference type="eggNOG" id="COG1199">
    <property type="taxonomic scope" value="Bacteria"/>
</dbReference>
<sequence length="802" mass="90881">MCSGNKPPPNAAAQACYPDLNLSVTELVSFAARKGDLFNDDAGGPDAQQGQRGHQQIQKSRKAPWEAEVTLKDEWLVENQRVTLGGRADLINRSTKNIILEEIKTCLIPGHLIPETRKLLHWAQLRVYAALYAHMTPERQENAPLALRLTYFDLTTQQISQQDDDILPQEAIEYCESLLTVYLRWWQQIYDRRTAARAFARDLSFPFAHYRPLQRETAAEVYRHIRDKQPILIEAPTGSGKTLTALFPAIKAFGENLHTQTLYLTSKGSTQVQAESTVRQLDPEGYLDTLIIQARDKVCPCLSNNENTRSSCTGDNGYCTRTVGFYDRLPSARNEALRTTLTKVALTEIADTYHICPFALSLHLAPWLSFVIADVNYFYDPLVRLSCFDEHTNSRVILLDEAHNLPGRARDMYSAELDSALSEGVRKSLPRKAAKLKKAISKLVHLLRLLDENPINEKDLTRLMYFPLQNLLQALQQDEAEAEITGSSAMPNSSFREWLKQLYRFAVMLQLLSAAHISILTKNGKERVLKIRCLDASGYLEKLQSQARSTIAFSATLDPFNFTRQQLGLPQQTQGYRLPPVFPEENQYVICTTYIPTHWRKRKESLNPLVELIRELTRAKPGNYLVFFPSYAYLEMAATAYQAAFPETELFLQTAASSDSQRQEFINLFLNGGEPKLGFAIVGGIYAEGIDYAGTALLGAIIIGTGMPQPDDEQQQMSQYFSRCGLNGFQYAFQFPGLIRLRQTAGRVIRTESDKGIIIFVEPRLLRADNWNYLSTHLKMQISESPAQLSQQIRDFWQLPEQ</sequence>
<organism evidence="19 20">
    <name type="scientific">Teredinibacter turnerae (strain ATCC 39867 / T7901)</name>
    <dbReference type="NCBI Taxonomy" id="377629"/>
    <lineage>
        <taxon>Bacteria</taxon>
        <taxon>Pseudomonadati</taxon>
        <taxon>Pseudomonadota</taxon>
        <taxon>Gammaproteobacteria</taxon>
        <taxon>Cellvibrionales</taxon>
        <taxon>Cellvibrionaceae</taxon>
        <taxon>Teredinibacter</taxon>
    </lineage>
</organism>
<comment type="cofactor">
    <cofactor evidence="1">
        <name>[4Fe-4S] cluster</name>
        <dbReference type="ChEBI" id="CHEBI:49883"/>
    </cofactor>
</comment>
<dbReference type="KEGG" id="ttu:TERTU_3456"/>
<dbReference type="EMBL" id="CP001614">
    <property type="protein sequence ID" value="ACR13349.1"/>
    <property type="molecule type" value="Genomic_DNA"/>
</dbReference>
<dbReference type="Gene3D" id="1.10.30.20">
    <property type="entry name" value="Bacterial XPD DNA helicase, FeS cluster domain"/>
    <property type="match status" value="1"/>
</dbReference>
<dbReference type="SMART" id="SM00487">
    <property type="entry name" value="DEXDc"/>
    <property type="match status" value="1"/>
</dbReference>
<dbReference type="Gene3D" id="1.10.275.40">
    <property type="match status" value="1"/>
</dbReference>
<dbReference type="GO" id="GO:0005524">
    <property type="term" value="F:ATP binding"/>
    <property type="evidence" value="ECO:0007669"/>
    <property type="project" value="UniProtKB-KW"/>
</dbReference>
<dbReference type="EC" id="5.6.2.3" evidence="15"/>
<dbReference type="GO" id="GO:0006281">
    <property type="term" value="P:DNA repair"/>
    <property type="evidence" value="ECO:0007669"/>
    <property type="project" value="UniProtKB-KW"/>
</dbReference>
<accession>C5BQV4</accession>
<comment type="similarity">
    <text evidence="14">Belongs to the helicase family. DinG subfamily.</text>
</comment>
<dbReference type="InterPro" id="IPR014013">
    <property type="entry name" value="Helic_SF1/SF2_ATP-bd_DinG/Rad3"/>
</dbReference>
<name>C5BQV4_TERTT</name>
<dbReference type="Pfam" id="PF06733">
    <property type="entry name" value="DEAD_2"/>
    <property type="match status" value="1"/>
</dbReference>
<feature type="compositionally biased region" description="Low complexity" evidence="17">
    <location>
        <begin position="48"/>
        <end position="58"/>
    </location>
</feature>
<dbReference type="GO" id="GO:0046872">
    <property type="term" value="F:metal ion binding"/>
    <property type="evidence" value="ECO:0007669"/>
    <property type="project" value="UniProtKB-KW"/>
</dbReference>
<dbReference type="InterPro" id="IPR014001">
    <property type="entry name" value="Helicase_ATP-bd"/>
</dbReference>
<dbReference type="Gene3D" id="3.40.50.300">
    <property type="entry name" value="P-loop containing nucleotide triphosphate hydrolases"/>
    <property type="match status" value="2"/>
</dbReference>
<keyword evidence="6" id="KW-0378">Hydrolase</keyword>
<keyword evidence="5" id="KW-0227">DNA damage</keyword>
<evidence type="ECO:0000256" key="14">
    <source>
        <dbReference type="ARBA" id="ARBA00038058"/>
    </source>
</evidence>
<evidence type="ECO:0000256" key="1">
    <source>
        <dbReference type="ARBA" id="ARBA00001966"/>
    </source>
</evidence>
<evidence type="ECO:0000256" key="4">
    <source>
        <dbReference type="ARBA" id="ARBA00022741"/>
    </source>
</evidence>
<dbReference type="GO" id="GO:0003677">
    <property type="term" value="F:DNA binding"/>
    <property type="evidence" value="ECO:0007669"/>
    <property type="project" value="UniProtKB-KW"/>
</dbReference>
<keyword evidence="8" id="KW-0067">ATP-binding</keyword>
<comment type="catalytic activity">
    <reaction evidence="16">
        <text>ATP + H2O = ADP + phosphate + H(+)</text>
        <dbReference type="Rhea" id="RHEA:13065"/>
        <dbReference type="ChEBI" id="CHEBI:15377"/>
        <dbReference type="ChEBI" id="CHEBI:15378"/>
        <dbReference type="ChEBI" id="CHEBI:30616"/>
        <dbReference type="ChEBI" id="CHEBI:43474"/>
        <dbReference type="ChEBI" id="CHEBI:456216"/>
        <dbReference type="EC" id="5.6.2.3"/>
    </reaction>
</comment>
<dbReference type="SMART" id="SM00491">
    <property type="entry name" value="HELICc2"/>
    <property type="match status" value="1"/>
</dbReference>
<dbReference type="PANTHER" id="PTHR11472">
    <property type="entry name" value="DNA REPAIR DEAD HELICASE RAD3/XP-D SUBFAMILY MEMBER"/>
    <property type="match status" value="1"/>
</dbReference>
<dbReference type="Proteomes" id="UP000009080">
    <property type="component" value="Chromosome"/>
</dbReference>
<dbReference type="GO" id="GO:0016818">
    <property type="term" value="F:hydrolase activity, acting on acid anhydrides, in phosphorus-containing anhydrides"/>
    <property type="evidence" value="ECO:0007669"/>
    <property type="project" value="InterPro"/>
</dbReference>
<dbReference type="SMART" id="SM00488">
    <property type="entry name" value="DEXDc2"/>
    <property type="match status" value="1"/>
</dbReference>
<evidence type="ECO:0000313" key="19">
    <source>
        <dbReference type="EMBL" id="ACR13349.1"/>
    </source>
</evidence>
<dbReference type="STRING" id="377629.TERTU_3456"/>
<keyword evidence="13" id="KW-0413">Isomerase</keyword>
<dbReference type="RefSeq" id="WP_015819462.1">
    <property type="nucleotide sequence ID" value="NC_012997.1"/>
</dbReference>
<dbReference type="OrthoDB" id="9765586at2"/>
<reference evidence="19 20" key="1">
    <citation type="journal article" date="2009" name="PLoS ONE">
        <title>The complete genome of Teredinibacter turnerae T7901: an intracellular endosymbiont of marine wood-boring bivalves (shipworms).</title>
        <authorList>
            <person name="Yang J.C."/>
            <person name="Madupu R."/>
            <person name="Durkin A.S."/>
            <person name="Ekborg N.A."/>
            <person name="Pedamallu C.S."/>
            <person name="Hostetler J.B."/>
            <person name="Radune D."/>
            <person name="Toms B.S."/>
            <person name="Henrissat B."/>
            <person name="Coutinho P.M."/>
            <person name="Schwarz S."/>
            <person name="Field L."/>
            <person name="Trindade-Silva A.E."/>
            <person name="Soares C.A.G."/>
            <person name="Elshahawi S."/>
            <person name="Hanora A."/>
            <person name="Schmidt E.W."/>
            <person name="Haygood M.G."/>
            <person name="Posfai J."/>
            <person name="Benner J."/>
            <person name="Madinger C."/>
            <person name="Nove J."/>
            <person name="Anton B."/>
            <person name="Chaudhary K."/>
            <person name="Foster J."/>
            <person name="Holman A."/>
            <person name="Kumar S."/>
            <person name="Lessard P.A."/>
            <person name="Luyten Y.A."/>
            <person name="Slatko B."/>
            <person name="Wood N."/>
            <person name="Wu B."/>
            <person name="Teplitski M."/>
            <person name="Mougous J.D."/>
            <person name="Ward N."/>
            <person name="Eisen J.A."/>
            <person name="Badger J.H."/>
            <person name="Distel D.L."/>
        </authorList>
    </citation>
    <scope>NUCLEOTIDE SEQUENCE [LARGE SCALE GENOMIC DNA]</scope>
    <source>
        <strain evidence="20">ATCC 39867 / T7901</strain>
    </source>
</reference>
<evidence type="ECO:0000256" key="10">
    <source>
        <dbReference type="ARBA" id="ARBA00023014"/>
    </source>
</evidence>
<dbReference type="GO" id="GO:0043139">
    <property type="term" value="F:5'-3' DNA helicase activity"/>
    <property type="evidence" value="ECO:0007669"/>
    <property type="project" value="UniProtKB-EC"/>
</dbReference>
<dbReference type="Gene3D" id="3.90.320.10">
    <property type="match status" value="1"/>
</dbReference>
<dbReference type="InterPro" id="IPR006554">
    <property type="entry name" value="Helicase-like_DEXD_c2"/>
</dbReference>
<evidence type="ECO:0000259" key="18">
    <source>
        <dbReference type="PROSITE" id="PS51193"/>
    </source>
</evidence>
<dbReference type="PROSITE" id="PS51193">
    <property type="entry name" value="HELICASE_ATP_BIND_2"/>
    <property type="match status" value="1"/>
</dbReference>
<feature type="domain" description="Helicase ATP-binding" evidence="18">
    <location>
        <begin position="200"/>
        <end position="453"/>
    </location>
</feature>
<feature type="region of interest" description="Disordered" evidence="17">
    <location>
        <begin position="39"/>
        <end position="62"/>
    </location>
</feature>
<gene>
    <name evidence="19" type="ordered locus">TERTU_3456</name>
</gene>
<keyword evidence="9" id="KW-0408">Iron</keyword>
<protein>
    <recommendedName>
        <fullName evidence="15">DNA 5'-3' helicase</fullName>
        <ecNumber evidence="15">5.6.2.3</ecNumber>
    </recommendedName>
</protein>
<dbReference type="GO" id="GO:0051539">
    <property type="term" value="F:4 iron, 4 sulfur cluster binding"/>
    <property type="evidence" value="ECO:0007669"/>
    <property type="project" value="UniProtKB-KW"/>
</dbReference>
<dbReference type="InterPro" id="IPR011545">
    <property type="entry name" value="DEAD/DEAH_box_helicase_dom"/>
</dbReference>
<dbReference type="InterPro" id="IPR045028">
    <property type="entry name" value="DinG/Rad3-like"/>
</dbReference>
<evidence type="ECO:0000256" key="13">
    <source>
        <dbReference type="ARBA" id="ARBA00023235"/>
    </source>
</evidence>
<evidence type="ECO:0000256" key="11">
    <source>
        <dbReference type="ARBA" id="ARBA00023125"/>
    </source>
</evidence>
<dbReference type="HOGENOM" id="CLU_006515_7_0_6"/>
<dbReference type="InterPro" id="IPR042493">
    <property type="entry name" value="XPD_DNA_FeS"/>
</dbReference>
<dbReference type="PANTHER" id="PTHR11472:SF34">
    <property type="entry name" value="REGULATOR OF TELOMERE ELONGATION HELICASE 1"/>
    <property type="match status" value="1"/>
</dbReference>
<dbReference type="InterPro" id="IPR027417">
    <property type="entry name" value="P-loop_NTPase"/>
</dbReference>
<evidence type="ECO:0000256" key="9">
    <source>
        <dbReference type="ARBA" id="ARBA00023004"/>
    </source>
</evidence>
<keyword evidence="20" id="KW-1185">Reference proteome</keyword>
<dbReference type="Pfam" id="PF13307">
    <property type="entry name" value="Helicase_C_2"/>
    <property type="match status" value="1"/>
</dbReference>
<evidence type="ECO:0000313" key="20">
    <source>
        <dbReference type="Proteomes" id="UP000009080"/>
    </source>
</evidence>
<evidence type="ECO:0000256" key="12">
    <source>
        <dbReference type="ARBA" id="ARBA00023204"/>
    </source>
</evidence>
<keyword evidence="4" id="KW-0547">Nucleotide-binding</keyword>
<keyword evidence="2" id="KW-0004">4Fe-4S</keyword>
<dbReference type="InterPro" id="IPR006555">
    <property type="entry name" value="ATP-dep_Helicase_C"/>
</dbReference>
<keyword evidence="11" id="KW-0238">DNA-binding</keyword>
<keyword evidence="7" id="KW-0347">Helicase</keyword>
<evidence type="ECO:0000256" key="5">
    <source>
        <dbReference type="ARBA" id="ARBA00022763"/>
    </source>
</evidence>
<evidence type="ECO:0000256" key="3">
    <source>
        <dbReference type="ARBA" id="ARBA00022723"/>
    </source>
</evidence>
<keyword evidence="12" id="KW-0234">DNA repair</keyword>
<dbReference type="Pfam" id="PF00270">
    <property type="entry name" value="DEAD"/>
    <property type="match status" value="1"/>
</dbReference>
<keyword evidence="3" id="KW-0479">Metal-binding</keyword>
<evidence type="ECO:0000256" key="16">
    <source>
        <dbReference type="ARBA" id="ARBA00048954"/>
    </source>
</evidence>
<evidence type="ECO:0000256" key="2">
    <source>
        <dbReference type="ARBA" id="ARBA00022485"/>
    </source>
</evidence>
<dbReference type="InterPro" id="IPR011604">
    <property type="entry name" value="PDDEXK-like_dom_sf"/>
</dbReference>
<evidence type="ECO:0000256" key="7">
    <source>
        <dbReference type="ARBA" id="ARBA00022806"/>
    </source>
</evidence>